<evidence type="ECO:0000256" key="1">
    <source>
        <dbReference type="SAM" id="MobiDB-lite"/>
    </source>
</evidence>
<name>A0A9P4J8E4_9PEZI</name>
<dbReference type="AlphaFoldDB" id="A0A9P4J8E4"/>
<evidence type="ECO:0000313" key="3">
    <source>
        <dbReference type="EMBL" id="KAF2156681.1"/>
    </source>
</evidence>
<dbReference type="EMBL" id="ML996081">
    <property type="protein sequence ID" value="KAF2156681.1"/>
    <property type="molecule type" value="Genomic_DNA"/>
</dbReference>
<dbReference type="OrthoDB" id="529273at2759"/>
<dbReference type="Proteomes" id="UP000799439">
    <property type="component" value="Unassembled WGS sequence"/>
</dbReference>
<keyword evidence="2" id="KW-0812">Transmembrane</keyword>
<feature type="region of interest" description="Disordered" evidence="1">
    <location>
        <begin position="488"/>
        <end position="541"/>
    </location>
</feature>
<evidence type="ECO:0000256" key="2">
    <source>
        <dbReference type="SAM" id="Phobius"/>
    </source>
</evidence>
<keyword evidence="4" id="KW-1185">Reference proteome</keyword>
<reference evidence="3" key="1">
    <citation type="journal article" date="2020" name="Stud. Mycol.">
        <title>101 Dothideomycetes genomes: a test case for predicting lifestyles and emergence of pathogens.</title>
        <authorList>
            <person name="Haridas S."/>
            <person name="Albert R."/>
            <person name="Binder M."/>
            <person name="Bloem J."/>
            <person name="Labutti K."/>
            <person name="Salamov A."/>
            <person name="Andreopoulos B."/>
            <person name="Baker S."/>
            <person name="Barry K."/>
            <person name="Bills G."/>
            <person name="Bluhm B."/>
            <person name="Cannon C."/>
            <person name="Castanera R."/>
            <person name="Culley D."/>
            <person name="Daum C."/>
            <person name="Ezra D."/>
            <person name="Gonzalez J."/>
            <person name="Henrissat B."/>
            <person name="Kuo A."/>
            <person name="Liang C."/>
            <person name="Lipzen A."/>
            <person name="Lutzoni F."/>
            <person name="Magnuson J."/>
            <person name="Mondo S."/>
            <person name="Nolan M."/>
            <person name="Ohm R."/>
            <person name="Pangilinan J."/>
            <person name="Park H.-J."/>
            <person name="Ramirez L."/>
            <person name="Alfaro M."/>
            <person name="Sun H."/>
            <person name="Tritt A."/>
            <person name="Yoshinaga Y."/>
            <person name="Zwiers L.-H."/>
            <person name="Turgeon B."/>
            <person name="Goodwin S."/>
            <person name="Spatafora J."/>
            <person name="Crous P."/>
            <person name="Grigoriev I."/>
        </authorList>
    </citation>
    <scope>NUCLEOTIDE SEQUENCE</scope>
    <source>
        <strain evidence="3">CBS 260.36</strain>
    </source>
</reference>
<protein>
    <submittedName>
        <fullName evidence="3">Uncharacterized protein</fullName>
    </submittedName>
</protein>
<feature type="compositionally biased region" description="Polar residues" evidence="1">
    <location>
        <begin position="488"/>
        <end position="502"/>
    </location>
</feature>
<accession>A0A9P4J8E4</accession>
<organism evidence="3 4">
    <name type="scientific">Myriangium duriaei CBS 260.36</name>
    <dbReference type="NCBI Taxonomy" id="1168546"/>
    <lineage>
        <taxon>Eukaryota</taxon>
        <taxon>Fungi</taxon>
        <taxon>Dikarya</taxon>
        <taxon>Ascomycota</taxon>
        <taxon>Pezizomycotina</taxon>
        <taxon>Dothideomycetes</taxon>
        <taxon>Dothideomycetidae</taxon>
        <taxon>Myriangiales</taxon>
        <taxon>Myriangiaceae</taxon>
        <taxon>Myriangium</taxon>
    </lineage>
</organism>
<feature type="transmembrane region" description="Helical" evidence="2">
    <location>
        <begin position="83"/>
        <end position="105"/>
    </location>
</feature>
<feature type="transmembrane region" description="Helical" evidence="2">
    <location>
        <begin position="40"/>
        <end position="63"/>
    </location>
</feature>
<feature type="transmembrane region" description="Helical" evidence="2">
    <location>
        <begin position="142"/>
        <end position="162"/>
    </location>
</feature>
<proteinExistence type="predicted"/>
<keyword evidence="2" id="KW-1133">Transmembrane helix</keyword>
<evidence type="ECO:0000313" key="4">
    <source>
        <dbReference type="Proteomes" id="UP000799439"/>
    </source>
</evidence>
<gene>
    <name evidence="3" type="ORF">K461DRAFT_308951</name>
</gene>
<keyword evidence="2" id="KW-0472">Membrane</keyword>
<sequence length="541" mass="58978">MPSHGSLNVTVLDQRRGPNLLVSRNNSEPHPLLPKTWIKYLPFAGLAVTTLFSFMLLGMNVTQWYFSEHAYDYIQNHRDTTQLLIQILSNALAGVYIVAFCNLINYATRLHFIDRPGTLSALRLWTDLCSPRMDWSLPIGPMVVLVFFLGLTAVPSAIWAGALTPVPDVVNHLRQECIPGYDNTSLIREWPADLNASAPSIRTYKGSFSYDPVAHMQDSLLNSAATASFPGLASIFRVRLKPDNSYFLLIGRSYGVGSAVGIFDGDVRDMANHVSYGFDERGYRVDVNCTYNDNSTSLPGTQASTSEEAVEFDVGSGNSSTNYLVHVTAGRRYSHLNAVRCAVDFIPTLFWVDVGLDGQNNISARQVTSDVEAVGNFSRGNLANVTISQLQLLSDSLLTPNGSILGNALNESITNYFSDFGLNDMPTLAEATLPGIGNAIMAMADDILFAYGGCTAHELLRTKAWRGMVEFDYMDPGALLLASAKSSNTSDADLPAASNSSERMVMDPESHEMTCMPKADGKMGANEGHKDEAVSLIRPVP</sequence>
<comment type="caution">
    <text evidence="3">The sequence shown here is derived from an EMBL/GenBank/DDBJ whole genome shotgun (WGS) entry which is preliminary data.</text>
</comment>